<evidence type="ECO:0000256" key="2">
    <source>
        <dbReference type="ARBA" id="ARBA00008814"/>
    </source>
</evidence>
<dbReference type="EMBL" id="CP104759">
    <property type="protein sequence ID" value="WBG93288.1"/>
    <property type="molecule type" value="Genomic_DNA"/>
</dbReference>
<dbReference type="Pfam" id="PF01497">
    <property type="entry name" value="Peripla_BP_2"/>
    <property type="match status" value="1"/>
</dbReference>
<name>A0AAJ5QN08_9GAMM</name>
<evidence type="ECO:0000313" key="7">
    <source>
        <dbReference type="EMBL" id="WBG93288.1"/>
    </source>
</evidence>
<dbReference type="InterPro" id="IPR051313">
    <property type="entry name" value="Bact_iron-sidero_bind"/>
</dbReference>
<organism evidence="7 8">
    <name type="scientific">Pantoea piersonii</name>
    <dbReference type="NCBI Taxonomy" id="2364647"/>
    <lineage>
        <taxon>Bacteria</taxon>
        <taxon>Pseudomonadati</taxon>
        <taxon>Pseudomonadota</taxon>
        <taxon>Gammaproteobacteria</taxon>
        <taxon>Enterobacterales</taxon>
        <taxon>Erwiniaceae</taxon>
        <taxon>Pantoea</taxon>
    </lineage>
</organism>
<keyword evidence="4" id="KW-0410">Iron transport</keyword>
<keyword evidence="5" id="KW-0732">Signal</keyword>
<keyword evidence="4" id="KW-0406">Ion transport</keyword>
<comment type="similarity">
    <text evidence="2">Belongs to the bacterial solute-binding protein 8 family.</text>
</comment>
<keyword evidence="8" id="KW-1185">Reference proteome</keyword>
<dbReference type="KEGG" id="kpie:N5580_19695"/>
<gene>
    <name evidence="7" type="primary">fepB</name>
    <name evidence="7" type="ORF">N5580_19695</name>
</gene>
<protein>
    <submittedName>
        <fullName evidence="7">Fe2+-enterobactin ABC transporter substrate-binding protein</fullName>
    </submittedName>
</protein>
<feature type="domain" description="Fe/B12 periplasmic-binding" evidence="6">
    <location>
        <begin position="39"/>
        <end position="313"/>
    </location>
</feature>
<dbReference type="PROSITE" id="PS50983">
    <property type="entry name" value="FE_B12_PBP"/>
    <property type="match status" value="1"/>
</dbReference>
<keyword evidence="7" id="KW-0614">Plasmid</keyword>
<dbReference type="InterPro" id="IPR002491">
    <property type="entry name" value="ABC_transptr_periplasmic_BD"/>
</dbReference>
<dbReference type="FunFam" id="3.40.50.1980:FF:000009">
    <property type="entry name" value="Iron-enterobactin transporter periplasmic binding protein"/>
    <property type="match status" value="1"/>
</dbReference>
<evidence type="ECO:0000256" key="4">
    <source>
        <dbReference type="ARBA" id="ARBA00022496"/>
    </source>
</evidence>
<comment type="subcellular location">
    <subcellularLocation>
        <location evidence="1">Cell envelope</location>
    </subcellularLocation>
</comment>
<dbReference type="GO" id="GO:0030288">
    <property type="term" value="C:outer membrane-bounded periplasmic space"/>
    <property type="evidence" value="ECO:0007669"/>
    <property type="project" value="TreeGrafter"/>
</dbReference>
<proteinExistence type="inferred from homology"/>
<evidence type="ECO:0000256" key="3">
    <source>
        <dbReference type="ARBA" id="ARBA00022448"/>
    </source>
</evidence>
<evidence type="ECO:0000313" key="8">
    <source>
        <dbReference type="Proteomes" id="UP001211544"/>
    </source>
</evidence>
<accession>A0AAJ5QN08</accession>
<dbReference type="PANTHER" id="PTHR30532">
    <property type="entry name" value="IRON III DICITRATE-BINDING PERIPLASMIC PROTEIN"/>
    <property type="match status" value="1"/>
</dbReference>
<dbReference type="GO" id="GO:1901678">
    <property type="term" value="P:iron coordination entity transport"/>
    <property type="evidence" value="ECO:0007669"/>
    <property type="project" value="UniProtKB-ARBA"/>
</dbReference>
<dbReference type="NCBIfam" id="NF008200">
    <property type="entry name" value="PRK10957.1"/>
    <property type="match status" value="1"/>
</dbReference>
<dbReference type="CDD" id="cd01146">
    <property type="entry name" value="FhuD"/>
    <property type="match status" value="1"/>
</dbReference>
<dbReference type="Gene3D" id="3.40.50.1980">
    <property type="entry name" value="Nitrogenase molybdenum iron protein domain"/>
    <property type="match status" value="2"/>
</dbReference>
<reference evidence="7 8" key="1">
    <citation type="journal article" date="2022" name="J Glob Antimicrob Resist">
        <title>First complete genome of a multidrug resistant strain of the novel human pathogen Kalamiella piersonii (GABEKP28) identified in human saliva.</title>
        <authorList>
            <person name="McDonagh F."/>
            <person name="Singh N.K."/>
            <person name="Venkateswaran K."/>
            <person name="Lonappan A.M."/>
            <person name="Hallahan B."/>
            <person name="Tuohy A."/>
            <person name="Burke L."/>
            <person name="Kovarova A."/>
            <person name="Miliotis G."/>
        </authorList>
    </citation>
    <scope>NUCLEOTIDE SEQUENCE [LARGE SCALE GENOMIC DNA]</scope>
    <source>
        <strain evidence="7 8">GABEKP28</strain>
    </source>
</reference>
<evidence type="ECO:0000256" key="5">
    <source>
        <dbReference type="ARBA" id="ARBA00022729"/>
    </source>
</evidence>
<dbReference type="Proteomes" id="UP001211544">
    <property type="component" value="Plasmid pGABEKP28_1"/>
</dbReference>
<dbReference type="PANTHER" id="PTHR30532:SF24">
    <property type="entry name" value="FERRIC ENTEROBACTIN-BINDING PERIPLASMIC PROTEIN FEPB"/>
    <property type="match status" value="1"/>
</dbReference>
<geneLocation type="plasmid" evidence="7 8">
    <name>pGABEKP28_1</name>
</geneLocation>
<keyword evidence="3" id="KW-0813">Transport</keyword>
<dbReference type="AlphaFoldDB" id="A0AAJ5QN08"/>
<evidence type="ECO:0000259" key="6">
    <source>
        <dbReference type="PROSITE" id="PS50983"/>
    </source>
</evidence>
<dbReference type="SUPFAM" id="SSF53807">
    <property type="entry name" value="Helical backbone' metal receptor"/>
    <property type="match status" value="1"/>
</dbReference>
<sequence>MFFLCSLFFIHNAVAQDEAWPRQFQDRHGAHTLTQAPQRIVSTSETLTGSLLAIDAPVVASTSTTPSSQISDPQGFFRQWGDIAHQRGVARLGWGEISVERVAMQRPDLILISATGGDSSQAQYDQMAALAPVLVVRYDDKSWQQLLMQLGRITGHEEQAQQRIQEAEKAFEKMKQEISLPAQPVNAMVWDEITQSTRVFTADSAQGQFLIKAGFKLASLPENVRPRATQGKRHDIVQLEGESLVNGLTGKTLLLFAADESDKKALLASPLLAHQPAVKAKQVYAMGSETFRLDYYSAMGLIARMNALFGTKR</sequence>
<keyword evidence="4" id="KW-0408">Iron</keyword>
<evidence type="ECO:0000256" key="1">
    <source>
        <dbReference type="ARBA" id="ARBA00004196"/>
    </source>
</evidence>